<dbReference type="InterPro" id="IPR050266">
    <property type="entry name" value="AB_hydrolase_sf"/>
</dbReference>
<accession>A0ABS5YSU8</accession>
<dbReference type="InterPro" id="IPR029058">
    <property type="entry name" value="AB_hydrolase_fold"/>
</dbReference>
<evidence type="ECO:0000313" key="3">
    <source>
        <dbReference type="Proteomes" id="UP001519654"/>
    </source>
</evidence>
<protein>
    <submittedName>
        <fullName evidence="2">Alpha/beta hydrolase</fullName>
    </submittedName>
</protein>
<dbReference type="Proteomes" id="UP001519654">
    <property type="component" value="Unassembled WGS sequence"/>
</dbReference>
<dbReference type="Gene3D" id="3.40.50.1820">
    <property type="entry name" value="alpha/beta hydrolase"/>
    <property type="match status" value="1"/>
</dbReference>
<reference evidence="2 3" key="1">
    <citation type="submission" date="2021-06" db="EMBL/GenBank/DDBJ databases">
        <title>Actinoplanes lichenicola sp. nov., and Actinoplanes ovalisporus sp. nov., isolated from lichen in Thailand.</title>
        <authorList>
            <person name="Saeng-In P."/>
            <person name="Kanchanasin P."/>
            <person name="Yuki M."/>
            <person name="Kudo T."/>
            <person name="Ohkuma M."/>
            <person name="Phongsopitanun W."/>
            <person name="Tanasupawat S."/>
        </authorList>
    </citation>
    <scope>NUCLEOTIDE SEQUENCE [LARGE SCALE GENOMIC DNA]</scope>
    <source>
        <strain evidence="2 3">NBRC 110975</strain>
    </source>
</reference>
<proteinExistence type="predicted"/>
<dbReference type="PANTHER" id="PTHR43798">
    <property type="entry name" value="MONOACYLGLYCEROL LIPASE"/>
    <property type="match status" value="1"/>
</dbReference>
<dbReference type="RefSeq" id="WP_215790170.1">
    <property type="nucleotide sequence ID" value="NZ_JAHKKG010000007.1"/>
</dbReference>
<comment type="caution">
    <text evidence="2">The sequence shown here is derived from an EMBL/GenBank/DDBJ whole genome shotgun (WGS) entry which is preliminary data.</text>
</comment>
<organism evidence="2 3">
    <name type="scientific">Paractinoplanes bogorensis</name>
    <dbReference type="NCBI Taxonomy" id="1610840"/>
    <lineage>
        <taxon>Bacteria</taxon>
        <taxon>Bacillati</taxon>
        <taxon>Actinomycetota</taxon>
        <taxon>Actinomycetes</taxon>
        <taxon>Micromonosporales</taxon>
        <taxon>Micromonosporaceae</taxon>
        <taxon>Paractinoplanes</taxon>
    </lineage>
</organism>
<dbReference type="GO" id="GO:0016787">
    <property type="term" value="F:hydrolase activity"/>
    <property type="evidence" value="ECO:0007669"/>
    <property type="project" value="UniProtKB-KW"/>
</dbReference>
<feature type="domain" description="AB hydrolase-1" evidence="1">
    <location>
        <begin position="32"/>
        <end position="177"/>
    </location>
</feature>
<gene>
    <name evidence="2" type="ORF">KOI35_23780</name>
</gene>
<dbReference type="InterPro" id="IPR000073">
    <property type="entry name" value="AB_hydrolase_1"/>
</dbReference>
<evidence type="ECO:0000313" key="2">
    <source>
        <dbReference type="EMBL" id="MBU2666532.1"/>
    </source>
</evidence>
<sequence length="214" mass="23024">MHPQPPRRSTHATNSPLNRLVYDRWGQFGRPVVLLHGLLFDRTMWWPVAAELAGDCTVIAPDLPGHGQCPHRTDYSLERIAADLAGLVHDLQLHRAPIVVGHGTASWLAIAFADAYATHCLLTLDEPTGDLPGSVDDLVSASGVSTVPEHYRSFAEPRRDPALLKAYGSWKAQPPTRRLAVAGSGPGASGPAPESAFAHLTDPEAFAGRLRALL</sequence>
<keyword evidence="3" id="KW-1185">Reference proteome</keyword>
<dbReference type="Pfam" id="PF12697">
    <property type="entry name" value="Abhydrolase_6"/>
    <property type="match status" value="1"/>
</dbReference>
<dbReference type="SUPFAM" id="SSF53474">
    <property type="entry name" value="alpha/beta-Hydrolases"/>
    <property type="match status" value="1"/>
</dbReference>
<evidence type="ECO:0000259" key="1">
    <source>
        <dbReference type="Pfam" id="PF12697"/>
    </source>
</evidence>
<dbReference type="EMBL" id="JAHKKG010000007">
    <property type="protein sequence ID" value="MBU2666532.1"/>
    <property type="molecule type" value="Genomic_DNA"/>
</dbReference>
<name>A0ABS5YSU8_9ACTN</name>
<keyword evidence="2" id="KW-0378">Hydrolase</keyword>